<proteinExistence type="predicted"/>
<dbReference type="InterPro" id="IPR017483">
    <property type="entry name" value="CHP03034"/>
</dbReference>
<reference evidence="1 2" key="1">
    <citation type="submission" date="2020-09" db="EMBL/GenBank/DDBJ databases">
        <title>Genome seq and assembly of Chryseobacterium sp.</title>
        <authorList>
            <person name="Chhetri G."/>
        </authorList>
    </citation>
    <scope>NUCLEOTIDE SEQUENCE [LARGE SCALE GENOMIC DNA]</scope>
    <source>
        <strain evidence="1 2">GCR10</strain>
    </source>
</reference>
<dbReference type="Pfam" id="PF11692">
    <property type="entry name" value="DUF3289"/>
    <property type="match status" value="1"/>
</dbReference>
<name>A0ABR8ZBB2_9FLAO</name>
<accession>A0ABR8ZBB2</accession>
<dbReference type="EMBL" id="JACYFS010000001">
    <property type="protein sequence ID" value="MBD8082195.1"/>
    <property type="molecule type" value="Genomic_DNA"/>
</dbReference>
<evidence type="ECO:0000313" key="2">
    <source>
        <dbReference type="Proteomes" id="UP000637299"/>
    </source>
</evidence>
<gene>
    <name evidence="1" type="ORF">IC610_07105</name>
</gene>
<sequence>MSRTRIVQGKIHESTGELSYFSKSGISENAAMQYAENSAASIHEAGNPETPPKPEEKTYNYPILILQGSRRKGRNRDNSGTATDMLFNDYTSDEAGYQRLRTQLYNETYNTEKQDGWLDWSSRNDNASGDADFRINKIKEYNAKSADDLFKIFKGDIGYFSMGKIQTVAELMVERMRENTGADFTHTDLTKAVIAHQNSINFIAAIHSNIRDYLRENQGEISGLEIKNDGKGILYEMLVEDNVSSPRFSDKFSGLGITINDVWAYQVFIKKYTKTNHHYQMELQYIYWDHFGLDYPDIQKYDNNIFFAWFVLQHFKGYKPFITKIDMKGTISGFV</sequence>
<dbReference type="RefSeq" id="WP_191735858.1">
    <property type="nucleotide sequence ID" value="NZ_JACYFS010000001.1"/>
</dbReference>
<dbReference type="Proteomes" id="UP000637299">
    <property type="component" value="Unassembled WGS sequence"/>
</dbReference>
<protein>
    <submittedName>
        <fullName evidence="1">DUF3289 family protein</fullName>
    </submittedName>
</protein>
<comment type="caution">
    <text evidence="1">The sequence shown here is derived from an EMBL/GenBank/DDBJ whole genome shotgun (WGS) entry which is preliminary data.</text>
</comment>
<keyword evidence="2" id="KW-1185">Reference proteome</keyword>
<evidence type="ECO:0000313" key="1">
    <source>
        <dbReference type="EMBL" id="MBD8082195.1"/>
    </source>
</evidence>
<organism evidence="1 2">
    <name type="scientific">Chryseobacterium caseinilyticum</name>
    <dbReference type="NCBI Taxonomy" id="2771428"/>
    <lineage>
        <taxon>Bacteria</taxon>
        <taxon>Pseudomonadati</taxon>
        <taxon>Bacteroidota</taxon>
        <taxon>Flavobacteriia</taxon>
        <taxon>Flavobacteriales</taxon>
        <taxon>Weeksellaceae</taxon>
        <taxon>Chryseobacterium group</taxon>
        <taxon>Chryseobacterium</taxon>
    </lineage>
</organism>